<dbReference type="InterPro" id="IPR025304">
    <property type="entry name" value="ALIX_V_dom"/>
</dbReference>
<dbReference type="PANTHER" id="PTHR23030:SF39">
    <property type="entry name" value="PROGRAMMED CELL DEATH 6-INTERACTING PROTEIN"/>
    <property type="match status" value="1"/>
</dbReference>
<sequence>MPDLLCIPFRKPLPLDLVQILSTIIDQSFYQSSSMFKNDLIQINDTRSKISQLNVSEQDLGILQKYSSIILRLIDYFPENPNLTFEWTEFLNPKPITYKSTSFSFEFENVLYNIACMYSSLGVQVFQKTNSESLKKCCHFFQLSAGFFENCTTNDSVDDDKETIQGLVYIMLAQAQEMVWLKSVIDGKLKDLTVAKLAFQVSRYYLSSLNFINRSSTKIIQRDWQVNLKSKMNYFEAIAYYRYALYLEHDLSSSTNYGLKIKCLRHCQALTETIKLPDQLEVENFVTIVNKVLKTFERDNDLIYLQNIPDALDSNLIIPMSMVKPINNISGITKSNHILQDLLPVSVLETATAFKKREREYVENSLINVIEQLSKLLNDRYDTSTLHSDIPVNFKEPLPKRTFFKIKDILQSTFPISRKEVDNILKEVSQMSDDIVDLTENKYRSRYGPKVWNLIPFKELNPKIFENLANFKKYNEQAELVDRITLETFEVIDQNLLCNPLLLPESTHPLFVEMNQIISERRLKMKEILLKFEKHSILPEILALYKKKHNLNGIENVYSDYLNFYNLDFRYVSNQKKINDHLIEKIDANAIVVDDNEENSRIQDPRNIFIEDYKHSYELFKQVELKIERGLKFYDDLRNNAEMLKQMTIDAIDDYKIKTNALVKSLS</sequence>
<evidence type="ECO:0000313" key="4">
    <source>
        <dbReference type="Proteomes" id="UP000262825"/>
    </source>
</evidence>
<protein>
    <recommendedName>
        <fullName evidence="2">BRO1 domain-containing protein</fullName>
    </recommendedName>
</protein>
<dbReference type="OrthoDB" id="64867at2759"/>
<proteinExistence type="inferred from homology"/>
<gene>
    <name evidence="3" type="ORF">SCODWIG_03628</name>
</gene>
<dbReference type="VEuPathDB" id="FungiDB:SCODWIG_03628"/>
<name>A0A376BB62_9ASCO</name>
<comment type="similarity">
    <text evidence="1">Belongs to the palA/RIM20 family.</text>
</comment>
<dbReference type="Proteomes" id="UP000262825">
    <property type="component" value="Unassembled WGS sequence"/>
</dbReference>
<dbReference type="InterPro" id="IPR004328">
    <property type="entry name" value="BRO1_dom"/>
</dbReference>
<evidence type="ECO:0000259" key="2">
    <source>
        <dbReference type="PROSITE" id="PS51180"/>
    </source>
</evidence>
<accession>A0A376BB62</accession>
<dbReference type="SMART" id="SM01041">
    <property type="entry name" value="BRO1"/>
    <property type="match status" value="1"/>
</dbReference>
<dbReference type="Pfam" id="PF13949">
    <property type="entry name" value="ALIX_LYPXL_bnd"/>
    <property type="match status" value="1"/>
</dbReference>
<dbReference type="PANTHER" id="PTHR23030">
    <property type="entry name" value="PCD6 INTERACTING PROTEIN-RELATED"/>
    <property type="match status" value="1"/>
</dbReference>
<dbReference type="AlphaFoldDB" id="A0A376BB62"/>
<feature type="domain" description="BRO1" evidence="2">
    <location>
        <begin position="3"/>
        <end position="377"/>
    </location>
</feature>
<keyword evidence="4" id="KW-1185">Reference proteome</keyword>
<dbReference type="Gene3D" id="1.25.40.280">
    <property type="entry name" value="alix/aip1 like domains"/>
    <property type="match status" value="1"/>
</dbReference>
<reference evidence="4" key="1">
    <citation type="submission" date="2018-06" db="EMBL/GenBank/DDBJ databases">
        <authorList>
            <person name="Guldener U."/>
        </authorList>
    </citation>
    <scope>NUCLEOTIDE SEQUENCE [LARGE SCALE GENOMIC DNA]</scope>
    <source>
        <strain evidence="4">UTAD17</strain>
    </source>
</reference>
<dbReference type="Pfam" id="PF03097">
    <property type="entry name" value="BRO1"/>
    <property type="match status" value="1"/>
</dbReference>
<dbReference type="GO" id="GO:0005768">
    <property type="term" value="C:endosome"/>
    <property type="evidence" value="ECO:0007669"/>
    <property type="project" value="TreeGrafter"/>
</dbReference>
<dbReference type="PROSITE" id="PS51180">
    <property type="entry name" value="BRO1"/>
    <property type="match status" value="1"/>
</dbReference>
<dbReference type="EMBL" id="UFAJ01000947">
    <property type="protein sequence ID" value="SSD61867.1"/>
    <property type="molecule type" value="Genomic_DNA"/>
</dbReference>
<evidence type="ECO:0000256" key="1">
    <source>
        <dbReference type="ARBA" id="ARBA00038154"/>
    </source>
</evidence>
<evidence type="ECO:0000313" key="3">
    <source>
        <dbReference type="EMBL" id="SSD61867.1"/>
    </source>
</evidence>
<organism evidence="3 4">
    <name type="scientific">Saccharomycodes ludwigii</name>
    <dbReference type="NCBI Taxonomy" id="36035"/>
    <lineage>
        <taxon>Eukaryota</taxon>
        <taxon>Fungi</taxon>
        <taxon>Dikarya</taxon>
        <taxon>Ascomycota</taxon>
        <taxon>Saccharomycotina</taxon>
        <taxon>Saccharomycetes</taxon>
        <taxon>Saccharomycodales</taxon>
        <taxon>Saccharomycodaceae</taxon>
        <taxon>Saccharomycodes</taxon>
    </lineage>
</organism>
<dbReference type="InterPro" id="IPR038499">
    <property type="entry name" value="BRO1_sf"/>
</dbReference>